<comment type="similarity">
    <text evidence="1 7 8">Belongs to the universal ribosomal protein uS4 family.</text>
</comment>
<dbReference type="NCBIfam" id="TIGR01017">
    <property type="entry name" value="rpsD_bact"/>
    <property type="match status" value="1"/>
</dbReference>
<dbReference type="InterPro" id="IPR036986">
    <property type="entry name" value="S4_RNA-bd_sf"/>
</dbReference>
<comment type="subcellular location">
    <subcellularLocation>
        <location evidence="7">Plastid</location>
        <location evidence="7">Chloroplast</location>
    </subcellularLocation>
</comment>
<keyword evidence="3 7" id="KW-0694">RNA-binding</keyword>
<name>A0A2P0QI03_9CHLO</name>
<comment type="subunit">
    <text evidence="7">Part of the 30S ribosomal subunit. Contacts protein S5. The interaction surface between S4 and S5 is involved in control of translational fidelity.</text>
</comment>
<dbReference type="GO" id="GO:0003735">
    <property type="term" value="F:structural constituent of ribosome"/>
    <property type="evidence" value="ECO:0007669"/>
    <property type="project" value="InterPro"/>
</dbReference>
<dbReference type="CDD" id="cd00165">
    <property type="entry name" value="S4"/>
    <property type="match status" value="1"/>
</dbReference>
<dbReference type="GO" id="GO:0009507">
    <property type="term" value="C:chloroplast"/>
    <property type="evidence" value="ECO:0007669"/>
    <property type="project" value="UniProtKB-SubCell"/>
</dbReference>
<dbReference type="PROSITE" id="PS50889">
    <property type="entry name" value="S4"/>
    <property type="match status" value="1"/>
</dbReference>
<dbReference type="SMART" id="SM01390">
    <property type="entry name" value="Ribosomal_S4"/>
    <property type="match status" value="1"/>
</dbReference>
<comment type="function">
    <text evidence="7">One of the primary rRNA binding proteins, it binds directly to 16S rRNA where it nucleates assembly of the body of the 30S subunit.</text>
</comment>
<evidence type="ECO:0000313" key="12">
    <source>
        <dbReference type="EMBL" id="ARO74370.1"/>
    </source>
</evidence>
<dbReference type="NCBIfam" id="NF003717">
    <property type="entry name" value="PRK05327.1"/>
    <property type="match status" value="1"/>
</dbReference>
<dbReference type="InterPro" id="IPR002942">
    <property type="entry name" value="S4_RNA-bd"/>
</dbReference>
<dbReference type="Gene3D" id="3.10.290.10">
    <property type="entry name" value="RNA-binding S4 domain"/>
    <property type="match status" value="1"/>
</dbReference>
<dbReference type="InterPro" id="IPR022801">
    <property type="entry name" value="Ribosomal_uS4"/>
</dbReference>
<dbReference type="PANTHER" id="PTHR11831:SF4">
    <property type="entry name" value="SMALL RIBOSOMAL SUBUNIT PROTEIN US4M"/>
    <property type="match status" value="1"/>
</dbReference>
<dbReference type="HAMAP" id="MF_01306_B">
    <property type="entry name" value="Ribosomal_uS4_B"/>
    <property type="match status" value="1"/>
</dbReference>
<dbReference type="InterPro" id="IPR001912">
    <property type="entry name" value="Ribosomal_uS4_N"/>
</dbReference>
<evidence type="ECO:0000256" key="4">
    <source>
        <dbReference type="ARBA" id="ARBA00022980"/>
    </source>
</evidence>
<dbReference type="GeneID" id="37276274"/>
<dbReference type="GO" id="GO:0015935">
    <property type="term" value="C:small ribosomal subunit"/>
    <property type="evidence" value="ECO:0007669"/>
    <property type="project" value="InterPro"/>
</dbReference>
<dbReference type="Pfam" id="PF01479">
    <property type="entry name" value="S4"/>
    <property type="match status" value="1"/>
</dbReference>
<dbReference type="FunFam" id="3.10.290.10:FF:000001">
    <property type="entry name" value="30S ribosomal protein S4"/>
    <property type="match status" value="1"/>
</dbReference>
<keyword evidence="2 7" id="KW-0699">rRNA-binding</keyword>
<dbReference type="InterPro" id="IPR018079">
    <property type="entry name" value="Ribosomal_uS4_CS"/>
</dbReference>
<gene>
    <name evidence="7 12" type="primary">rps4</name>
</gene>
<evidence type="ECO:0000256" key="7">
    <source>
        <dbReference type="HAMAP-Rule" id="MF_01306"/>
    </source>
</evidence>
<evidence type="ECO:0000256" key="1">
    <source>
        <dbReference type="ARBA" id="ARBA00007465"/>
    </source>
</evidence>
<sequence length="194" mass="22646">MSRYRGPKLKIIRRLGKLPGLTQKTSKKQNPPGQHGKQTTKPSTYAVRLIEKQKLKYNYGLNEKKLYSYIKKARKSRQSTTQVLLQLLEMRLDNILYRAGVTHTISAARQLINHAHILVNNQKMSIPSYQCKINDVISYRLKKKNYRFKKSSLLPSFLEINELQNCLIVKNIISRSQILLKIDELLVIEFYSKN</sequence>
<dbReference type="SUPFAM" id="SSF55174">
    <property type="entry name" value="Alpha-L RNA-binding motif"/>
    <property type="match status" value="1"/>
</dbReference>
<dbReference type="PROSITE" id="PS00632">
    <property type="entry name" value="RIBOSOMAL_S4"/>
    <property type="match status" value="1"/>
</dbReference>
<keyword evidence="5 7" id="KW-0687">Ribonucleoprotein</keyword>
<evidence type="ECO:0000256" key="8">
    <source>
        <dbReference type="RuleBase" id="RU003699"/>
    </source>
</evidence>
<keyword evidence="12" id="KW-0934">Plastid</keyword>
<dbReference type="Gene3D" id="1.10.1050.10">
    <property type="entry name" value="Ribosomal Protein S4 Delta 41, Chain A, domain 1"/>
    <property type="match status" value="1"/>
</dbReference>
<evidence type="ECO:0000256" key="2">
    <source>
        <dbReference type="ARBA" id="ARBA00022730"/>
    </source>
</evidence>
<evidence type="ECO:0000256" key="5">
    <source>
        <dbReference type="ARBA" id="ARBA00023274"/>
    </source>
</evidence>
<geneLocation type="chloroplast" evidence="12"/>
<dbReference type="RefSeq" id="YP_009472706.1">
    <property type="nucleotide sequence ID" value="NC_037366.1"/>
</dbReference>
<reference evidence="12" key="1">
    <citation type="submission" date="2017-03" db="EMBL/GenBank/DDBJ databases">
        <title>Chloroplast genome evolution in siphonous green algae.</title>
        <authorList>
            <person name="Cremen M.C."/>
            <person name="Marcelino V.R."/>
            <person name="Verbruggen H."/>
        </authorList>
    </citation>
    <scope>NUCLEOTIDE SEQUENCE</scope>
</reference>
<accession>A0A2P0QI03</accession>
<feature type="region of interest" description="Disordered" evidence="9">
    <location>
        <begin position="20"/>
        <end position="43"/>
    </location>
</feature>
<keyword evidence="12" id="KW-0150">Chloroplast</keyword>
<feature type="domain" description="Small ribosomal subunit protein uS4 N-terminal" evidence="11">
    <location>
        <begin position="3"/>
        <end position="89"/>
    </location>
</feature>
<protein>
    <recommendedName>
        <fullName evidence="6 7">Small ribosomal subunit protein uS4c</fullName>
    </recommendedName>
</protein>
<comment type="function">
    <text evidence="7">With S5 and S12 plays an important role in translational accuracy.</text>
</comment>
<dbReference type="GO" id="GO:0019843">
    <property type="term" value="F:rRNA binding"/>
    <property type="evidence" value="ECO:0007669"/>
    <property type="project" value="UniProtKB-UniRule"/>
</dbReference>
<evidence type="ECO:0000259" key="10">
    <source>
        <dbReference type="SMART" id="SM00363"/>
    </source>
</evidence>
<feature type="compositionally biased region" description="Polar residues" evidence="9">
    <location>
        <begin position="22"/>
        <end position="43"/>
    </location>
</feature>
<keyword evidence="4 7" id="KW-0689">Ribosomal protein</keyword>
<dbReference type="InterPro" id="IPR005709">
    <property type="entry name" value="Ribosomal_uS4_bac-type"/>
</dbReference>
<dbReference type="GO" id="GO:0006412">
    <property type="term" value="P:translation"/>
    <property type="evidence" value="ECO:0007669"/>
    <property type="project" value="UniProtKB-UniRule"/>
</dbReference>
<evidence type="ECO:0000256" key="6">
    <source>
        <dbReference type="ARBA" id="ARBA00035158"/>
    </source>
</evidence>
<dbReference type="GO" id="GO:0042274">
    <property type="term" value="P:ribosomal small subunit biogenesis"/>
    <property type="evidence" value="ECO:0007669"/>
    <property type="project" value="TreeGrafter"/>
</dbReference>
<evidence type="ECO:0000259" key="11">
    <source>
        <dbReference type="SMART" id="SM01390"/>
    </source>
</evidence>
<dbReference type="EMBL" id="KY819066">
    <property type="protein sequence ID" value="ARO74370.1"/>
    <property type="molecule type" value="Genomic_DNA"/>
</dbReference>
<dbReference type="Pfam" id="PF00163">
    <property type="entry name" value="Ribosomal_S4"/>
    <property type="match status" value="1"/>
</dbReference>
<proteinExistence type="inferred from homology"/>
<evidence type="ECO:0000256" key="9">
    <source>
        <dbReference type="SAM" id="MobiDB-lite"/>
    </source>
</evidence>
<dbReference type="AlphaFoldDB" id="A0A2P0QI03"/>
<organism evidence="12">
    <name type="scientific">Codium arenicola</name>
    <dbReference type="NCBI Taxonomy" id="1191365"/>
    <lineage>
        <taxon>Eukaryota</taxon>
        <taxon>Viridiplantae</taxon>
        <taxon>Chlorophyta</taxon>
        <taxon>core chlorophytes</taxon>
        <taxon>Ulvophyceae</taxon>
        <taxon>TCBD clade</taxon>
        <taxon>Bryopsidales</taxon>
        <taxon>Bryopsidineae</taxon>
        <taxon>Codiaceae</taxon>
        <taxon>Codium</taxon>
    </lineage>
</organism>
<dbReference type="PANTHER" id="PTHR11831">
    <property type="entry name" value="30S 40S RIBOSOMAL PROTEIN"/>
    <property type="match status" value="1"/>
</dbReference>
<dbReference type="SMART" id="SM00363">
    <property type="entry name" value="S4"/>
    <property type="match status" value="1"/>
</dbReference>
<dbReference type="FunFam" id="1.10.1050.10:FF:000002">
    <property type="entry name" value="30S ribosomal protein S4, chloroplastic"/>
    <property type="match status" value="1"/>
</dbReference>
<evidence type="ECO:0000256" key="3">
    <source>
        <dbReference type="ARBA" id="ARBA00022884"/>
    </source>
</evidence>
<feature type="domain" description="RNA-binding S4" evidence="10">
    <location>
        <begin position="90"/>
        <end position="153"/>
    </location>
</feature>